<feature type="domain" description="F-box" evidence="1">
    <location>
        <begin position="53"/>
        <end position="101"/>
    </location>
</feature>
<dbReference type="PANTHER" id="PTHR34049:SF1">
    <property type="entry name" value="F-BOX PROTEIN SKIP27"/>
    <property type="match status" value="1"/>
</dbReference>
<name>A0AAN8VMT2_9MAGN</name>
<accession>A0AAN8VMT2</accession>
<dbReference type="AlphaFoldDB" id="A0AAN8VMT2"/>
<dbReference type="PROSITE" id="PS50181">
    <property type="entry name" value="FBOX"/>
    <property type="match status" value="1"/>
</dbReference>
<proteinExistence type="predicted"/>
<sequence length="159" mass="17729">MASRELGFVRYLRSFGRKRIVISNNVEEGSIDCDSSPLKRQCSLNLKDGDLGISFLENLPQEILIRILCGVDHEDLKQLIHVSKSVRDATLIAKECHFAYGTPSKKSVFRCSMDLEECGESDEVEAPNAPKQARARKSRLTGKKLSEISVKLFASAVED</sequence>
<dbReference type="PANTHER" id="PTHR34049">
    <property type="entry name" value="F-BOX PROTEIN SKIP27"/>
    <property type="match status" value="1"/>
</dbReference>
<protein>
    <recommendedName>
        <fullName evidence="1">F-box domain-containing protein</fullName>
    </recommendedName>
</protein>
<evidence type="ECO:0000313" key="2">
    <source>
        <dbReference type="EMBL" id="KAK6932486.1"/>
    </source>
</evidence>
<gene>
    <name evidence="2" type="ORF">RJ641_002110</name>
</gene>
<dbReference type="InterPro" id="IPR001810">
    <property type="entry name" value="F-box_dom"/>
</dbReference>
<dbReference type="EMBL" id="JBAMMX010000010">
    <property type="protein sequence ID" value="KAK6932486.1"/>
    <property type="molecule type" value="Genomic_DNA"/>
</dbReference>
<evidence type="ECO:0000313" key="3">
    <source>
        <dbReference type="Proteomes" id="UP001370490"/>
    </source>
</evidence>
<keyword evidence="3" id="KW-1185">Reference proteome</keyword>
<reference evidence="2 3" key="1">
    <citation type="submission" date="2023-12" db="EMBL/GenBank/DDBJ databases">
        <title>A high-quality genome assembly for Dillenia turbinata (Dilleniales).</title>
        <authorList>
            <person name="Chanderbali A."/>
        </authorList>
    </citation>
    <scope>NUCLEOTIDE SEQUENCE [LARGE SCALE GENOMIC DNA]</scope>
    <source>
        <strain evidence="2">LSX21</strain>
        <tissue evidence="2">Leaf</tissue>
    </source>
</reference>
<comment type="caution">
    <text evidence="2">The sequence shown here is derived from an EMBL/GenBank/DDBJ whole genome shotgun (WGS) entry which is preliminary data.</text>
</comment>
<organism evidence="2 3">
    <name type="scientific">Dillenia turbinata</name>
    <dbReference type="NCBI Taxonomy" id="194707"/>
    <lineage>
        <taxon>Eukaryota</taxon>
        <taxon>Viridiplantae</taxon>
        <taxon>Streptophyta</taxon>
        <taxon>Embryophyta</taxon>
        <taxon>Tracheophyta</taxon>
        <taxon>Spermatophyta</taxon>
        <taxon>Magnoliopsida</taxon>
        <taxon>eudicotyledons</taxon>
        <taxon>Gunneridae</taxon>
        <taxon>Pentapetalae</taxon>
        <taxon>Dilleniales</taxon>
        <taxon>Dilleniaceae</taxon>
        <taxon>Dillenia</taxon>
    </lineage>
</organism>
<dbReference type="SUPFAM" id="SSF81383">
    <property type="entry name" value="F-box domain"/>
    <property type="match status" value="1"/>
</dbReference>
<dbReference type="InterPro" id="IPR045286">
    <property type="entry name" value="FBS1-like"/>
</dbReference>
<evidence type="ECO:0000259" key="1">
    <source>
        <dbReference type="PROSITE" id="PS50181"/>
    </source>
</evidence>
<dbReference type="Proteomes" id="UP001370490">
    <property type="component" value="Unassembled WGS sequence"/>
</dbReference>
<dbReference type="Pfam" id="PF00646">
    <property type="entry name" value="F-box"/>
    <property type="match status" value="1"/>
</dbReference>
<dbReference type="InterPro" id="IPR036047">
    <property type="entry name" value="F-box-like_dom_sf"/>
</dbReference>